<reference evidence="19 20" key="1">
    <citation type="submission" date="2020-08" db="EMBL/GenBank/DDBJ databases">
        <title>Genomic Encyclopedia of Type Strains, Phase IV (KMG-V): Genome sequencing to study the core and pangenomes of soil and plant-associated prokaryotes.</title>
        <authorList>
            <person name="Whitman W."/>
        </authorList>
    </citation>
    <scope>NUCLEOTIDE SEQUENCE [LARGE SCALE GENOMIC DNA]</scope>
    <source>
        <strain evidence="19 20">M8UP14</strain>
    </source>
</reference>
<dbReference type="InterPro" id="IPR003660">
    <property type="entry name" value="HAMP_dom"/>
</dbReference>
<evidence type="ECO:0000256" key="3">
    <source>
        <dbReference type="ARBA" id="ARBA00004533"/>
    </source>
</evidence>
<dbReference type="PROSITE" id="PS50885">
    <property type="entry name" value="HAMP"/>
    <property type="match status" value="1"/>
</dbReference>
<keyword evidence="12" id="KW-0067">ATP-binding</keyword>
<keyword evidence="10" id="KW-0547">Nucleotide-binding</keyword>
<dbReference type="GO" id="GO:0000155">
    <property type="term" value="F:phosphorelay sensor kinase activity"/>
    <property type="evidence" value="ECO:0007669"/>
    <property type="project" value="InterPro"/>
</dbReference>
<dbReference type="Pfam" id="PF02518">
    <property type="entry name" value="HATPase_c"/>
    <property type="match status" value="1"/>
</dbReference>
<dbReference type="InterPro" id="IPR006290">
    <property type="entry name" value="CztS_silS_copS"/>
</dbReference>
<keyword evidence="8 19" id="KW-0808">Transferase</keyword>
<feature type="transmembrane region" description="Helical" evidence="16">
    <location>
        <begin position="179"/>
        <end position="200"/>
    </location>
</feature>
<keyword evidence="9 16" id="KW-0812">Transmembrane</keyword>
<evidence type="ECO:0000256" key="16">
    <source>
        <dbReference type="SAM" id="Phobius"/>
    </source>
</evidence>
<evidence type="ECO:0000259" key="17">
    <source>
        <dbReference type="PROSITE" id="PS50109"/>
    </source>
</evidence>
<dbReference type="InterPro" id="IPR036890">
    <property type="entry name" value="HATPase_C_sf"/>
</dbReference>
<dbReference type="PRINTS" id="PR00344">
    <property type="entry name" value="BCTRLSENSOR"/>
</dbReference>
<dbReference type="SMART" id="SM00388">
    <property type="entry name" value="HisKA"/>
    <property type="match status" value="1"/>
</dbReference>
<dbReference type="GO" id="GO:0005524">
    <property type="term" value="F:ATP binding"/>
    <property type="evidence" value="ECO:0007669"/>
    <property type="project" value="UniProtKB-KW"/>
</dbReference>
<comment type="catalytic activity">
    <reaction evidence="1">
        <text>ATP + protein L-histidine = ADP + protein N-phospho-L-histidine.</text>
        <dbReference type="EC" id="2.7.13.3"/>
    </reaction>
</comment>
<accession>A0A7W7ZJ18</accession>
<dbReference type="PANTHER" id="PTHR45436:SF15">
    <property type="entry name" value="SENSOR HISTIDINE KINASE CUSS"/>
    <property type="match status" value="1"/>
</dbReference>
<dbReference type="InterPro" id="IPR003594">
    <property type="entry name" value="HATPase_dom"/>
</dbReference>
<proteinExistence type="predicted"/>
<keyword evidence="7" id="KW-0597">Phosphoprotein</keyword>
<keyword evidence="20" id="KW-1185">Reference proteome</keyword>
<dbReference type="InterPro" id="IPR004358">
    <property type="entry name" value="Sig_transdc_His_kin-like_C"/>
</dbReference>
<evidence type="ECO:0000256" key="15">
    <source>
        <dbReference type="ARBA" id="ARBA00023136"/>
    </source>
</evidence>
<evidence type="ECO:0000313" key="19">
    <source>
        <dbReference type="EMBL" id="MBB5060832.1"/>
    </source>
</evidence>
<keyword evidence="6" id="KW-0997">Cell inner membrane</keyword>
<dbReference type="SUPFAM" id="SSF158472">
    <property type="entry name" value="HAMP domain-like"/>
    <property type="match status" value="1"/>
</dbReference>
<dbReference type="Proteomes" id="UP000540989">
    <property type="component" value="Unassembled WGS sequence"/>
</dbReference>
<comment type="subcellular location">
    <subcellularLocation>
        <location evidence="3">Cell inner membrane</location>
    </subcellularLocation>
    <subcellularLocation>
        <location evidence="2">Membrane</location>
        <topology evidence="2">Multi-pass membrane protein</topology>
    </subcellularLocation>
</comment>
<evidence type="ECO:0000256" key="8">
    <source>
        <dbReference type="ARBA" id="ARBA00022679"/>
    </source>
</evidence>
<evidence type="ECO:0000256" key="4">
    <source>
        <dbReference type="ARBA" id="ARBA00012438"/>
    </source>
</evidence>
<evidence type="ECO:0000256" key="6">
    <source>
        <dbReference type="ARBA" id="ARBA00022519"/>
    </source>
</evidence>
<dbReference type="FunFam" id="3.30.565.10:FF:000006">
    <property type="entry name" value="Sensor histidine kinase WalK"/>
    <property type="match status" value="1"/>
</dbReference>
<evidence type="ECO:0000256" key="5">
    <source>
        <dbReference type="ARBA" id="ARBA00022475"/>
    </source>
</evidence>
<evidence type="ECO:0000259" key="18">
    <source>
        <dbReference type="PROSITE" id="PS50885"/>
    </source>
</evidence>
<dbReference type="NCBIfam" id="TIGR01386">
    <property type="entry name" value="cztS_silS_copS"/>
    <property type="match status" value="1"/>
</dbReference>
<feature type="domain" description="Histidine kinase" evidence="17">
    <location>
        <begin position="262"/>
        <end position="479"/>
    </location>
</feature>
<dbReference type="InterPro" id="IPR036097">
    <property type="entry name" value="HisK_dim/P_sf"/>
</dbReference>
<dbReference type="AlphaFoldDB" id="A0A7W7ZJ18"/>
<evidence type="ECO:0000313" key="20">
    <source>
        <dbReference type="Proteomes" id="UP000540989"/>
    </source>
</evidence>
<dbReference type="RefSeq" id="WP_184223376.1">
    <property type="nucleotide sequence ID" value="NZ_JACHIP010000020.1"/>
</dbReference>
<evidence type="ECO:0000256" key="7">
    <source>
        <dbReference type="ARBA" id="ARBA00022553"/>
    </source>
</evidence>
<dbReference type="InterPro" id="IPR050428">
    <property type="entry name" value="TCS_sensor_his_kinase"/>
</dbReference>
<sequence>MTPSQGLAPPPRFWRSLAFRLSAGYALAGFVLVSLAAASLYFMLLSGLERSTDEFLADKLHVLRTMLRERPDDLDGLREEIELESAARRYEHFYIRLLDEKGDPLLTTPDMAEEVDLTQFARETQGTPERTIPVKGSHGQSFRIAKAQAQVGTVGSHSDTIQIAIDVSQQEKLLARFRLWFWSILLATSAVFPVVGYFLARHGTRPMEEIAATARRISSTNLKERIDAEGFPLELSSLAGTFNKMLDRLQESFERISRFSADIAHDLRTPVNNIRGEAEVALARARTVDEYREVLESSLEESVRLSDLIGNLLFLARTESPLVHLRWEQVNVTELLEGLREYYEAPALEAGISLRTRAGGGPVVARLDRILMQRAVDNLISNAIVHTPPGGTVELATCIEGAIIRIDVRDTGAGIPAEALPKVFDRFFRVDPSRSQASGGTGLGLAIVQGIVSLHGGSAEITSQPGLGTTVTLRIHRNATS</sequence>
<dbReference type="SMART" id="SM00387">
    <property type="entry name" value="HATPase_c"/>
    <property type="match status" value="1"/>
</dbReference>
<name>A0A7W7ZJ18_9BACT</name>
<comment type="caution">
    <text evidence="19">The sequence shown here is derived from an EMBL/GenBank/DDBJ whole genome shotgun (WGS) entry which is preliminary data.</text>
</comment>
<keyword evidence="14" id="KW-0902">Two-component regulatory system</keyword>
<dbReference type="SUPFAM" id="SSF55874">
    <property type="entry name" value="ATPase domain of HSP90 chaperone/DNA topoisomerase II/histidine kinase"/>
    <property type="match status" value="1"/>
</dbReference>
<dbReference type="PROSITE" id="PS50109">
    <property type="entry name" value="HIS_KIN"/>
    <property type="match status" value="1"/>
</dbReference>
<dbReference type="EMBL" id="JACHIP010000020">
    <property type="protein sequence ID" value="MBB5060832.1"/>
    <property type="molecule type" value="Genomic_DNA"/>
</dbReference>
<evidence type="ECO:0000256" key="1">
    <source>
        <dbReference type="ARBA" id="ARBA00000085"/>
    </source>
</evidence>
<dbReference type="EC" id="2.7.13.3" evidence="4"/>
<evidence type="ECO:0000256" key="2">
    <source>
        <dbReference type="ARBA" id="ARBA00004141"/>
    </source>
</evidence>
<feature type="transmembrane region" description="Helical" evidence="16">
    <location>
        <begin position="23"/>
        <end position="44"/>
    </location>
</feature>
<keyword evidence="15 16" id="KW-0472">Membrane</keyword>
<protein>
    <recommendedName>
        <fullName evidence="4">histidine kinase</fullName>
        <ecNumber evidence="4">2.7.13.3</ecNumber>
    </recommendedName>
</protein>
<keyword evidence="13 16" id="KW-1133">Transmembrane helix</keyword>
<dbReference type="SMART" id="SM00304">
    <property type="entry name" value="HAMP"/>
    <property type="match status" value="1"/>
</dbReference>
<dbReference type="GO" id="GO:0005886">
    <property type="term" value="C:plasma membrane"/>
    <property type="evidence" value="ECO:0007669"/>
    <property type="project" value="UniProtKB-SubCell"/>
</dbReference>
<dbReference type="CDD" id="cd00075">
    <property type="entry name" value="HATPase"/>
    <property type="match status" value="1"/>
</dbReference>
<dbReference type="InterPro" id="IPR005467">
    <property type="entry name" value="His_kinase_dom"/>
</dbReference>
<dbReference type="CDD" id="cd00082">
    <property type="entry name" value="HisKA"/>
    <property type="match status" value="1"/>
</dbReference>
<keyword evidence="5" id="KW-1003">Cell membrane</keyword>
<dbReference type="Gene3D" id="6.10.340.10">
    <property type="match status" value="1"/>
</dbReference>
<gene>
    <name evidence="19" type="ORF">HDF16_005568</name>
</gene>
<dbReference type="Pfam" id="PF00512">
    <property type="entry name" value="HisKA"/>
    <property type="match status" value="1"/>
</dbReference>
<dbReference type="InterPro" id="IPR003661">
    <property type="entry name" value="HisK_dim/P_dom"/>
</dbReference>
<dbReference type="Gene3D" id="1.10.287.130">
    <property type="match status" value="1"/>
</dbReference>
<dbReference type="SUPFAM" id="SSF47384">
    <property type="entry name" value="Homodimeric domain of signal transducing histidine kinase"/>
    <property type="match status" value="1"/>
</dbReference>
<evidence type="ECO:0000256" key="10">
    <source>
        <dbReference type="ARBA" id="ARBA00022741"/>
    </source>
</evidence>
<dbReference type="Pfam" id="PF00672">
    <property type="entry name" value="HAMP"/>
    <property type="match status" value="1"/>
</dbReference>
<evidence type="ECO:0000256" key="14">
    <source>
        <dbReference type="ARBA" id="ARBA00023012"/>
    </source>
</evidence>
<dbReference type="CDD" id="cd06225">
    <property type="entry name" value="HAMP"/>
    <property type="match status" value="1"/>
</dbReference>
<dbReference type="PANTHER" id="PTHR45436">
    <property type="entry name" value="SENSOR HISTIDINE KINASE YKOH"/>
    <property type="match status" value="1"/>
</dbReference>
<evidence type="ECO:0000256" key="11">
    <source>
        <dbReference type="ARBA" id="ARBA00022777"/>
    </source>
</evidence>
<dbReference type="Gene3D" id="3.30.565.10">
    <property type="entry name" value="Histidine kinase-like ATPase, C-terminal domain"/>
    <property type="match status" value="1"/>
</dbReference>
<organism evidence="19 20">
    <name type="scientific">Granulicella aggregans</name>
    <dbReference type="NCBI Taxonomy" id="474949"/>
    <lineage>
        <taxon>Bacteria</taxon>
        <taxon>Pseudomonadati</taxon>
        <taxon>Acidobacteriota</taxon>
        <taxon>Terriglobia</taxon>
        <taxon>Terriglobales</taxon>
        <taxon>Acidobacteriaceae</taxon>
        <taxon>Granulicella</taxon>
    </lineage>
</organism>
<evidence type="ECO:0000256" key="13">
    <source>
        <dbReference type="ARBA" id="ARBA00022989"/>
    </source>
</evidence>
<keyword evidence="11 19" id="KW-0418">Kinase</keyword>
<feature type="domain" description="HAMP" evidence="18">
    <location>
        <begin position="201"/>
        <end position="254"/>
    </location>
</feature>
<evidence type="ECO:0000256" key="9">
    <source>
        <dbReference type="ARBA" id="ARBA00022692"/>
    </source>
</evidence>
<evidence type="ECO:0000256" key="12">
    <source>
        <dbReference type="ARBA" id="ARBA00022840"/>
    </source>
</evidence>